<reference evidence="2 3" key="1">
    <citation type="submission" date="2023-08" db="EMBL/GenBank/DDBJ databases">
        <title>A Necator americanus chromosomal reference genome.</title>
        <authorList>
            <person name="Ilik V."/>
            <person name="Petrzelkova K.J."/>
            <person name="Pardy F."/>
            <person name="Fuh T."/>
            <person name="Niatou-Singa F.S."/>
            <person name="Gouil Q."/>
            <person name="Baker L."/>
            <person name="Ritchie M.E."/>
            <person name="Jex A.R."/>
            <person name="Gazzola D."/>
            <person name="Li H."/>
            <person name="Toshio Fujiwara R."/>
            <person name="Zhan B."/>
            <person name="Aroian R.V."/>
            <person name="Pafco B."/>
            <person name="Schwarz E.M."/>
        </authorList>
    </citation>
    <scope>NUCLEOTIDE SEQUENCE [LARGE SCALE GENOMIC DNA]</scope>
    <source>
        <strain evidence="2 3">Aroian</strain>
        <tissue evidence="2">Whole animal</tissue>
    </source>
</reference>
<sequence length="213" mass="22869">MSITGQLEPGTDVRGISGSKQCLLIVSMSIDPSVSLLKNRWVLPQKFAKEHPDEQGELPLLDTFQSHWETNEMDQAIEEASALHDCLEVAPKLLPPSEVISRFTPCVHDVFSVAGSSSHSSLVQQLVSSQDSNSPYRSIVDAPVSGRTQLEGIEDSPPGPNTSTSLDPPKSASTAGAPQQLQPVNNTPSTNPHALTILPLVQSQQQSAPENNF</sequence>
<keyword evidence="3" id="KW-1185">Reference proteome</keyword>
<evidence type="ECO:0000313" key="3">
    <source>
        <dbReference type="Proteomes" id="UP001303046"/>
    </source>
</evidence>
<feature type="compositionally biased region" description="Polar residues" evidence="1">
    <location>
        <begin position="161"/>
        <end position="193"/>
    </location>
</feature>
<name>A0ABR1CSA0_NECAM</name>
<gene>
    <name evidence="2" type="primary">Necator_chrIII.g9820</name>
    <name evidence="2" type="ORF">RB195_009055</name>
</gene>
<evidence type="ECO:0000256" key="1">
    <source>
        <dbReference type="SAM" id="MobiDB-lite"/>
    </source>
</evidence>
<dbReference type="EMBL" id="JAVFWL010000003">
    <property type="protein sequence ID" value="KAK6740975.1"/>
    <property type="molecule type" value="Genomic_DNA"/>
</dbReference>
<feature type="compositionally biased region" description="Polar residues" evidence="1">
    <location>
        <begin position="201"/>
        <end position="213"/>
    </location>
</feature>
<comment type="caution">
    <text evidence="2">The sequence shown here is derived from an EMBL/GenBank/DDBJ whole genome shotgun (WGS) entry which is preliminary data.</text>
</comment>
<accession>A0ABR1CSA0</accession>
<feature type="region of interest" description="Disordered" evidence="1">
    <location>
        <begin position="149"/>
        <end position="213"/>
    </location>
</feature>
<organism evidence="2 3">
    <name type="scientific">Necator americanus</name>
    <name type="common">Human hookworm</name>
    <dbReference type="NCBI Taxonomy" id="51031"/>
    <lineage>
        <taxon>Eukaryota</taxon>
        <taxon>Metazoa</taxon>
        <taxon>Ecdysozoa</taxon>
        <taxon>Nematoda</taxon>
        <taxon>Chromadorea</taxon>
        <taxon>Rhabditida</taxon>
        <taxon>Rhabditina</taxon>
        <taxon>Rhabditomorpha</taxon>
        <taxon>Strongyloidea</taxon>
        <taxon>Ancylostomatidae</taxon>
        <taxon>Bunostominae</taxon>
        <taxon>Necator</taxon>
    </lineage>
</organism>
<proteinExistence type="predicted"/>
<evidence type="ECO:0000313" key="2">
    <source>
        <dbReference type="EMBL" id="KAK6740975.1"/>
    </source>
</evidence>
<protein>
    <submittedName>
        <fullName evidence="2">Uncharacterized protein</fullName>
    </submittedName>
</protein>
<dbReference type="Proteomes" id="UP001303046">
    <property type="component" value="Unassembled WGS sequence"/>
</dbReference>